<feature type="transmembrane region" description="Helical" evidence="6">
    <location>
        <begin position="80"/>
        <end position="101"/>
    </location>
</feature>
<keyword evidence="3 6" id="KW-1133">Transmembrane helix</keyword>
<protein>
    <recommendedName>
        <fullName evidence="7">TLC domain-containing protein</fullName>
    </recommendedName>
</protein>
<dbReference type="OrthoDB" id="537032at2759"/>
<dbReference type="GO" id="GO:0016020">
    <property type="term" value="C:membrane"/>
    <property type="evidence" value="ECO:0007669"/>
    <property type="project" value="UniProtKB-SubCell"/>
</dbReference>
<dbReference type="AlphaFoldDB" id="A0A9C7PTR6"/>
<feature type="transmembrane region" description="Helical" evidence="6">
    <location>
        <begin position="157"/>
        <end position="176"/>
    </location>
</feature>
<evidence type="ECO:0000256" key="3">
    <source>
        <dbReference type="ARBA" id="ARBA00022989"/>
    </source>
</evidence>
<feature type="transmembrane region" description="Helical" evidence="6">
    <location>
        <begin position="258"/>
        <end position="287"/>
    </location>
</feature>
<evidence type="ECO:0000256" key="6">
    <source>
        <dbReference type="SAM" id="Phobius"/>
    </source>
</evidence>
<keyword evidence="9" id="KW-1185">Reference proteome</keyword>
<name>A0A9C7PTR6_9RHOD</name>
<dbReference type="Proteomes" id="UP001061958">
    <property type="component" value="Unassembled WGS sequence"/>
</dbReference>
<feature type="transmembrane region" description="Helical" evidence="6">
    <location>
        <begin position="132"/>
        <end position="150"/>
    </location>
</feature>
<reference evidence="8" key="2">
    <citation type="submission" date="2022-01" db="EMBL/GenBank/DDBJ databases">
        <authorList>
            <person name="Hirooka S."/>
            <person name="Miyagishima S.Y."/>
        </authorList>
    </citation>
    <scope>NUCLEOTIDE SEQUENCE</scope>
    <source>
        <strain evidence="8">NBRC 102759</strain>
    </source>
</reference>
<gene>
    <name evidence="8" type="ORF">GpartN1_g2080.t1</name>
</gene>
<sequence>MTLKYHKAFESLREIIKIIKQEQVLKEERPVHTLNPFFQREDVFIVLFVTVLAATLRFVLQNKLLPLWFSKFTPIRRRKICENIFYTVFYIFSFWYGVVVITQERWTVDPREAIIREFWTPFPAPMSTLFRSYYLMEAGYYCGALLFLSFDTRRSDFMEFVIHHSSTIFLVFISYLFGYVRIGLYILCIHDASDILLYLAKVLYYVRWNADIYVFSFFAVVFYLTRLVIYPRVVWSVAVDSLRMVLEKPSFNHWAAHWQFYLLHYFLCLVALFVLQLLHCFWFSLILKMVYRSLSASTEALRQDGGDIRSDDEEEDERDD</sequence>
<comment type="subcellular location">
    <subcellularLocation>
        <location evidence="1">Membrane</location>
        <topology evidence="1">Multi-pass membrane protein</topology>
    </subcellularLocation>
</comment>
<dbReference type="InterPro" id="IPR016439">
    <property type="entry name" value="Lag1/Lac1-like"/>
</dbReference>
<dbReference type="InterPro" id="IPR006634">
    <property type="entry name" value="TLC-dom"/>
</dbReference>
<dbReference type="PIRSF" id="PIRSF005225">
    <property type="entry name" value="LAG1_LAC1"/>
    <property type="match status" value="1"/>
</dbReference>
<dbReference type="PROSITE" id="PS50922">
    <property type="entry name" value="TLC"/>
    <property type="match status" value="1"/>
</dbReference>
<dbReference type="SMART" id="SM00724">
    <property type="entry name" value="TLC"/>
    <property type="match status" value="1"/>
</dbReference>
<evidence type="ECO:0000259" key="7">
    <source>
        <dbReference type="PROSITE" id="PS50922"/>
    </source>
</evidence>
<dbReference type="GO" id="GO:0050291">
    <property type="term" value="F:sphingosine N-acyltransferase activity"/>
    <property type="evidence" value="ECO:0007669"/>
    <property type="project" value="InterPro"/>
</dbReference>
<evidence type="ECO:0000256" key="4">
    <source>
        <dbReference type="ARBA" id="ARBA00023136"/>
    </source>
</evidence>
<feature type="transmembrane region" description="Helical" evidence="6">
    <location>
        <begin position="182"/>
        <end position="200"/>
    </location>
</feature>
<feature type="domain" description="TLC" evidence="7">
    <location>
        <begin position="75"/>
        <end position="295"/>
    </location>
</feature>
<comment type="caution">
    <text evidence="8">The sequence shown here is derived from an EMBL/GenBank/DDBJ whole genome shotgun (WGS) entry which is preliminary data.</text>
</comment>
<evidence type="ECO:0000256" key="2">
    <source>
        <dbReference type="ARBA" id="ARBA00022692"/>
    </source>
</evidence>
<dbReference type="EMBL" id="BQMJ01000014">
    <property type="protein sequence ID" value="GJQ10289.1"/>
    <property type="molecule type" value="Genomic_DNA"/>
</dbReference>
<reference evidence="8" key="1">
    <citation type="journal article" date="2022" name="Proc. Natl. Acad. Sci. U.S.A.">
        <title>Life cycle and functional genomics of the unicellular red alga Galdieria for elucidating algal and plant evolution and industrial use.</title>
        <authorList>
            <person name="Hirooka S."/>
            <person name="Itabashi T."/>
            <person name="Ichinose T.M."/>
            <person name="Onuma R."/>
            <person name="Fujiwara T."/>
            <person name="Yamashita S."/>
            <person name="Jong L.W."/>
            <person name="Tomita R."/>
            <person name="Iwane A.H."/>
            <person name="Miyagishima S.Y."/>
        </authorList>
    </citation>
    <scope>NUCLEOTIDE SEQUENCE</scope>
    <source>
        <strain evidence="8">NBRC 102759</strain>
    </source>
</reference>
<evidence type="ECO:0000256" key="1">
    <source>
        <dbReference type="ARBA" id="ARBA00004141"/>
    </source>
</evidence>
<dbReference type="GO" id="GO:0046513">
    <property type="term" value="P:ceramide biosynthetic process"/>
    <property type="evidence" value="ECO:0007669"/>
    <property type="project" value="InterPro"/>
</dbReference>
<keyword evidence="2 5" id="KW-0812">Transmembrane</keyword>
<evidence type="ECO:0000256" key="5">
    <source>
        <dbReference type="PROSITE-ProRule" id="PRU00205"/>
    </source>
</evidence>
<feature type="transmembrane region" description="Helical" evidence="6">
    <location>
        <begin position="43"/>
        <end position="60"/>
    </location>
</feature>
<dbReference type="Pfam" id="PF03798">
    <property type="entry name" value="TRAM_LAG1_CLN8"/>
    <property type="match status" value="1"/>
</dbReference>
<dbReference type="PANTHER" id="PTHR12560:SF0">
    <property type="entry name" value="LD18904P"/>
    <property type="match status" value="1"/>
</dbReference>
<organism evidence="8 9">
    <name type="scientific">Galdieria partita</name>
    <dbReference type="NCBI Taxonomy" id="83374"/>
    <lineage>
        <taxon>Eukaryota</taxon>
        <taxon>Rhodophyta</taxon>
        <taxon>Bangiophyceae</taxon>
        <taxon>Galdieriales</taxon>
        <taxon>Galdieriaceae</taxon>
        <taxon>Galdieria</taxon>
    </lineage>
</organism>
<dbReference type="PANTHER" id="PTHR12560">
    <property type="entry name" value="LONGEVITY ASSURANCE FACTOR 1 LAG1"/>
    <property type="match status" value="1"/>
</dbReference>
<evidence type="ECO:0000313" key="8">
    <source>
        <dbReference type="EMBL" id="GJQ10289.1"/>
    </source>
</evidence>
<keyword evidence="4 5" id="KW-0472">Membrane</keyword>
<evidence type="ECO:0000313" key="9">
    <source>
        <dbReference type="Proteomes" id="UP001061958"/>
    </source>
</evidence>
<proteinExistence type="predicted"/>
<feature type="transmembrane region" description="Helical" evidence="6">
    <location>
        <begin position="212"/>
        <end position="238"/>
    </location>
</feature>
<accession>A0A9C7PTR6</accession>